<protein>
    <submittedName>
        <fullName evidence="2">3-oxoacyl-[acyl-carrier protein] reductase</fullName>
        <ecNumber evidence="2">1.1.1.100</ecNumber>
    </submittedName>
</protein>
<dbReference type="AlphaFoldDB" id="A0A6J4V092"/>
<dbReference type="EC" id="1.1.1.100" evidence="2"/>
<feature type="compositionally biased region" description="Gly residues" evidence="1">
    <location>
        <begin position="40"/>
        <end position="55"/>
    </location>
</feature>
<feature type="region of interest" description="Disordered" evidence="1">
    <location>
        <begin position="1"/>
        <end position="273"/>
    </location>
</feature>
<feature type="compositionally biased region" description="Basic and acidic residues" evidence="1">
    <location>
        <begin position="183"/>
        <end position="198"/>
    </location>
</feature>
<feature type="non-terminal residue" evidence="2">
    <location>
        <position position="1"/>
    </location>
</feature>
<gene>
    <name evidence="2" type="ORF">AVDCRST_MAG73-3766</name>
</gene>
<feature type="compositionally biased region" description="Basic and acidic residues" evidence="1">
    <location>
        <begin position="25"/>
        <end position="38"/>
    </location>
</feature>
<feature type="compositionally biased region" description="Low complexity" evidence="1">
    <location>
        <begin position="160"/>
        <end position="180"/>
    </location>
</feature>
<reference evidence="2" key="1">
    <citation type="submission" date="2020-02" db="EMBL/GenBank/DDBJ databases">
        <authorList>
            <person name="Meier V. D."/>
        </authorList>
    </citation>
    <scope>NUCLEOTIDE SEQUENCE</scope>
    <source>
        <strain evidence="2">AVDCRST_MAG73</strain>
    </source>
</reference>
<feature type="compositionally biased region" description="Basic and acidic residues" evidence="1">
    <location>
        <begin position="115"/>
        <end position="129"/>
    </location>
</feature>
<feature type="non-terminal residue" evidence="2">
    <location>
        <position position="273"/>
    </location>
</feature>
<accession>A0A6J4V092</accession>
<keyword evidence="2" id="KW-0560">Oxidoreductase</keyword>
<evidence type="ECO:0000256" key="1">
    <source>
        <dbReference type="SAM" id="MobiDB-lite"/>
    </source>
</evidence>
<organism evidence="2">
    <name type="scientific">uncultured Thermomicrobiales bacterium</name>
    <dbReference type="NCBI Taxonomy" id="1645740"/>
    <lineage>
        <taxon>Bacteria</taxon>
        <taxon>Pseudomonadati</taxon>
        <taxon>Thermomicrobiota</taxon>
        <taxon>Thermomicrobia</taxon>
        <taxon>Thermomicrobiales</taxon>
        <taxon>environmental samples</taxon>
    </lineage>
</organism>
<feature type="compositionally biased region" description="Low complexity" evidence="1">
    <location>
        <begin position="234"/>
        <end position="259"/>
    </location>
</feature>
<sequence length="273" mass="27411">GGGGGARRGAAGGVGDRRVRWHRPRAGDPDRRGPDRPDPGVGGPTGGRTGAGGGRPARPARGAGGDDRRRPEPDGEPGRGPGGGRGPGIGHRDAGQQRRVRRLWAVRGDGPGPRTRHDPGQHRRPDAPDQGRPAGDAGAPPGPDPEPGLDRRVPARPADGGLLRLQSLRPLVLGGPCRGAAGHRGDGDGALPRPDRHRVPGAGGDGGIQADRQPPADGRGGGGADRLRRDGRRPAPGGARAAQRPAGPGAAPAAAGDPAPADPPRPGTGRPRL</sequence>
<feature type="compositionally biased region" description="Low complexity" evidence="1">
    <location>
        <begin position="130"/>
        <end position="139"/>
    </location>
</feature>
<dbReference type="GO" id="GO:0004316">
    <property type="term" value="F:3-oxoacyl-[acyl-carrier-protein] reductase (NADPH) activity"/>
    <property type="evidence" value="ECO:0007669"/>
    <property type="project" value="UniProtKB-EC"/>
</dbReference>
<feature type="compositionally biased region" description="Basic and acidic residues" evidence="1">
    <location>
        <begin position="64"/>
        <end position="77"/>
    </location>
</feature>
<dbReference type="EMBL" id="CADCWE010000248">
    <property type="protein sequence ID" value="CAA9561696.1"/>
    <property type="molecule type" value="Genomic_DNA"/>
</dbReference>
<proteinExistence type="predicted"/>
<name>A0A6J4V092_9BACT</name>
<feature type="compositionally biased region" description="Gly residues" evidence="1">
    <location>
        <begin position="1"/>
        <end position="14"/>
    </location>
</feature>
<feature type="compositionally biased region" description="Gly residues" evidence="1">
    <location>
        <begin position="78"/>
        <end position="89"/>
    </location>
</feature>
<evidence type="ECO:0000313" key="2">
    <source>
        <dbReference type="EMBL" id="CAA9561696.1"/>
    </source>
</evidence>